<reference evidence="2 3" key="1">
    <citation type="submission" date="2019-11" db="EMBL/GenBank/DDBJ databases">
        <title>Genome sequences of 17 halophilic strains isolated from different environments.</title>
        <authorList>
            <person name="Furrow R.E."/>
        </authorList>
    </citation>
    <scope>NUCLEOTIDE SEQUENCE [LARGE SCALE GENOMIC DNA]</scope>
    <source>
        <strain evidence="2 3">22514_16_FS</strain>
    </source>
</reference>
<evidence type="ECO:0000259" key="1">
    <source>
        <dbReference type="Pfam" id="PF08241"/>
    </source>
</evidence>
<dbReference type="PANTHER" id="PTHR43591">
    <property type="entry name" value="METHYLTRANSFERASE"/>
    <property type="match status" value="1"/>
</dbReference>
<dbReference type="OrthoDB" id="5522265at2"/>
<dbReference type="AlphaFoldDB" id="A0A6I4ZZP2"/>
<keyword evidence="2" id="KW-0808">Transferase</keyword>
<comment type="caution">
    <text evidence="2">The sequence shown here is derived from an EMBL/GenBank/DDBJ whole genome shotgun (WGS) entry which is preliminary data.</text>
</comment>
<dbReference type="PANTHER" id="PTHR43591:SF110">
    <property type="entry name" value="RHODANESE DOMAIN-CONTAINING PROTEIN"/>
    <property type="match status" value="1"/>
</dbReference>
<evidence type="ECO:0000313" key="3">
    <source>
        <dbReference type="Proteomes" id="UP000468638"/>
    </source>
</evidence>
<organism evidence="2 3">
    <name type="scientific">Pontibacillus yanchengensis</name>
    <dbReference type="NCBI Taxonomy" id="462910"/>
    <lineage>
        <taxon>Bacteria</taxon>
        <taxon>Bacillati</taxon>
        <taxon>Bacillota</taxon>
        <taxon>Bacilli</taxon>
        <taxon>Bacillales</taxon>
        <taxon>Bacillaceae</taxon>
        <taxon>Pontibacillus</taxon>
    </lineage>
</organism>
<dbReference type="SUPFAM" id="SSF53335">
    <property type="entry name" value="S-adenosyl-L-methionine-dependent methyltransferases"/>
    <property type="match status" value="1"/>
</dbReference>
<dbReference type="GO" id="GO:0008757">
    <property type="term" value="F:S-adenosylmethionine-dependent methyltransferase activity"/>
    <property type="evidence" value="ECO:0007669"/>
    <property type="project" value="InterPro"/>
</dbReference>
<dbReference type="Gene3D" id="3.40.50.150">
    <property type="entry name" value="Vaccinia Virus protein VP39"/>
    <property type="match status" value="1"/>
</dbReference>
<dbReference type="Pfam" id="PF08241">
    <property type="entry name" value="Methyltransf_11"/>
    <property type="match status" value="1"/>
</dbReference>
<feature type="domain" description="Methyltransferase type 11" evidence="1">
    <location>
        <begin position="56"/>
        <end position="146"/>
    </location>
</feature>
<keyword evidence="2" id="KW-0489">Methyltransferase</keyword>
<accession>A0A6I4ZZP2</accession>
<proteinExistence type="predicted"/>
<dbReference type="InterPro" id="IPR013216">
    <property type="entry name" value="Methyltransf_11"/>
</dbReference>
<dbReference type="RefSeq" id="WP_160909405.1">
    <property type="nucleotide sequence ID" value="NZ_WMEQ01000004.1"/>
</dbReference>
<protein>
    <submittedName>
        <fullName evidence="2">Methyltransferase domain-containing protein</fullName>
    </submittedName>
</protein>
<evidence type="ECO:0000313" key="2">
    <source>
        <dbReference type="EMBL" id="MYL33342.1"/>
    </source>
</evidence>
<dbReference type="InterPro" id="IPR029063">
    <property type="entry name" value="SAM-dependent_MTases_sf"/>
</dbReference>
<dbReference type="CDD" id="cd02440">
    <property type="entry name" value="AdoMet_MTases"/>
    <property type="match status" value="1"/>
</dbReference>
<sequence>MNLASSFNWHKEVEKKWDQNVTFWSEKSRSMWDHGSRSSIVPFVEKHVGKGSYIGDIGCGDGYGSYKLKEAGYDVIGVDLSPKMVEQANQVCDEKLCFKVGDLASLPFENDTFDALIAINSIEWTENPYLALKELHRVLKPGGILCVGLLGPTAGPRQNSYRRLLGESVICNTMMPWELEQMVLESNWSVIDGQGVYKEGVKSEHYETLPKQLKQALTFMWLFMFQKN</sequence>
<dbReference type="GO" id="GO:0032259">
    <property type="term" value="P:methylation"/>
    <property type="evidence" value="ECO:0007669"/>
    <property type="project" value="UniProtKB-KW"/>
</dbReference>
<gene>
    <name evidence="2" type="ORF">GLW05_06975</name>
</gene>
<dbReference type="EMBL" id="WMEQ01000004">
    <property type="protein sequence ID" value="MYL33342.1"/>
    <property type="molecule type" value="Genomic_DNA"/>
</dbReference>
<dbReference type="Proteomes" id="UP000468638">
    <property type="component" value="Unassembled WGS sequence"/>
</dbReference>
<name>A0A6I4ZZP2_9BACI</name>